<evidence type="ECO:0008006" key="4">
    <source>
        <dbReference type="Google" id="ProtNLM"/>
    </source>
</evidence>
<dbReference type="AlphaFoldDB" id="A0A3N0AWR1"/>
<feature type="transmembrane region" description="Helical" evidence="1">
    <location>
        <begin position="70"/>
        <end position="90"/>
    </location>
</feature>
<comment type="caution">
    <text evidence="2">The sequence shown here is derived from an EMBL/GenBank/DDBJ whole genome shotgun (WGS) entry which is preliminary data.</text>
</comment>
<reference evidence="3" key="1">
    <citation type="submission" date="2018-05" db="EMBL/GenBank/DDBJ databases">
        <title>Genome Sequencing of selected type strains of the family Eggerthellaceae.</title>
        <authorList>
            <person name="Danylec N."/>
            <person name="Stoll D.A."/>
            <person name="Doetsch A."/>
            <person name="Huch M."/>
        </authorList>
    </citation>
    <scope>NUCLEOTIDE SEQUENCE [LARGE SCALE GENOMIC DNA]</scope>
    <source>
        <strain evidence="3">DSM 16106</strain>
    </source>
</reference>
<feature type="transmembrane region" description="Helical" evidence="1">
    <location>
        <begin position="237"/>
        <end position="259"/>
    </location>
</feature>
<evidence type="ECO:0000313" key="2">
    <source>
        <dbReference type="EMBL" id="RNL39128.1"/>
    </source>
</evidence>
<sequence>MHACAERAERSSAFAVYTAAFRAEALKGKRAAPRKIALVAPLPFCAMGMAAAGVFGGGAIGAFATYGWNYWYALMLPVAVALVTASIANIDARQKLRPVLGLPLPPSSAWWAKVAYALVLALAANLVVLTAGVAADLLGCDAPSAAAGLVTAVLLVVGNAWMVPVGLALTTRFGTLAGIAVPVMLQLGMGIAFWTSPAWFLFPPATTLCAASPFMGVAPSGVPLEAGDPLGSFGWEAMLGLGIAVAVFVVLAVLGARWYGRREAK</sequence>
<evidence type="ECO:0000313" key="3">
    <source>
        <dbReference type="Proteomes" id="UP000278632"/>
    </source>
</evidence>
<dbReference type="EMBL" id="QICD01000034">
    <property type="protein sequence ID" value="RNL39128.1"/>
    <property type="molecule type" value="Genomic_DNA"/>
</dbReference>
<organism evidence="2 3">
    <name type="scientific">Paraeggerthella hongkongensis</name>
    <dbReference type="NCBI Taxonomy" id="230658"/>
    <lineage>
        <taxon>Bacteria</taxon>
        <taxon>Bacillati</taxon>
        <taxon>Actinomycetota</taxon>
        <taxon>Coriobacteriia</taxon>
        <taxon>Eggerthellales</taxon>
        <taxon>Eggerthellaceae</taxon>
        <taxon>Paraeggerthella</taxon>
    </lineage>
</organism>
<proteinExistence type="predicted"/>
<keyword evidence="1" id="KW-1133">Transmembrane helix</keyword>
<keyword evidence="3" id="KW-1185">Reference proteome</keyword>
<name>A0A3N0AWR1_9ACTN</name>
<protein>
    <recommendedName>
        <fullName evidence="4">Lantibiotic ABC transporter permease</fullName>
    </recommendedName>
</protein>
<feature type="transmembrane region" description="Helical" evidence="1">
    <location>
        <begin position="146"/>
        <end position="169"/>
    </location>
</feature>
<dbReference type="CDD" id="cd21807">
    <property type="entry name" value="ABC-2_lan_permease_MutE_EpiE-like"/>
    <property type="match status" value="1"/>
</dbReference>
<keyword evidence="1" id="KW-0472">Membrane</keyword>
<keyword evidence="1" id="KW-0812">Transmembrane</keyword>
<feature type="transmembrane region" description="Helical" evidence="1">
    <location>
        <begin position="110"/>
        <end position="134"/>
    </location>
</feature>
<feature type="transmembrane region" description="Helical" evidence="1">
    <location>
        <begin position="176"/>
        <end position="194"/>
    </location>
</feature>
<accession>A0A3N0AWR1</accession>
<dbReference type="OrthoDB" id="3173426at2"/>
<dbReference type="Proteomes" id="UP000278632">
    <property type="component" value="Unassembled WGS sequence"/>
</dbReference>
<evidence type="ECO:0000256" key="1">
    <source>
        <dbReference type="SAM" id="Phobius"/>
    </source>
</evidence>
<dbReference type="InterPro" id="IPR021205">
    <property type="entry name" value="Lanti_perm_SpaE/MutE/EpiE-like"/>
</dbReference>
<gene>
    <name evidence="2" type="ORF">DMP08_11315</name>
</gene>
<feature type="transmembrane region" description="Helical" evidence="1">
    <location>
        <begin position="36"/>
        <end position="64"/>
    </location>
</feature>